<evidence type="ECO:0000259" key="2">
    <source>
        <dbReference type="Pfam" id="PF08719"/>
    </source>
</evidence>
<dbReference type="Pfam" id="PF08719">
    <property type="entry name" value="NADAR"/>
    <property type="match status" value="1"/>
</dbReference>
<reference evidence="3 4" key="1">
    <citation type="journal article" date="2013" name="Plant Cell">
        <title>The transition from a phytopathogenic smut ancestor to an anamorphic biocontrol agent deciphered by comparative whole-genome analysis.</title>
        <authorList>
            <person name="Lefebvre F."/>
            <person name="Joly D.L."/>
            <person name="Labbe C."/>
            <person name="Teichmann B."/>
            <person name="Linning R."/>
            <person name="Belzile F."/>
            <person name="Bakkeren G."/>
            <person name="Belanger R.R."/>
        </authorList>
    </citation>
    <scope>NUCLEOTIDE SEQUENCE [LARGE SCALE GENOMIC DNA]</scope>
    <source>
        <strain evidence="3 4">PF-1</strain>
    </source>
</reference>
<dbReference type="HOGENOM" id="CLU_1094871_0_0_1"/>
<dbReference type="EMBL" id="KE361638">
    <property type="protein sequence ID" value="EPQ27692.1"/>
    <property type="molecule type" value="Genomic_DNA"/>
</dbReference>
<feature type="region of interest" description="Disordered" evidence="1">
    <location>
        <begin position="1"/>
        <end position="104"/>
    </location>
</feature>
<feature type="domain" description="NADAR" evidence="2">
    <location>
        <begin position="119"/>
        <end position="258"/>
    </location>
</feature>
<protein>
    <recommendedName>
        <fullName evidence="2">NADAR domain-containing protein</fullName>
    </recommendedName>
</protein>
<dbReference type="NCBIfam" id="TIGR02464">
    <property type="entry name" value="ribofla_fusion"/>
    <property type="match status" value="1"/>
</dbReference>
<dbReference type="SUPFAM" id="SSF143990">
    <property type="entry name" value="YbiA-like"/>
    <property type="match status" value="1"/>
</dbReference>
<evidence type="ECO:0000256" key="1">
    <source>
        <dbReference type="SAM" id="MobiDB-lite"/>
    </source>
</evidence>
<dbReference type="GeneID" id="19318930"/>
<gene>
    <name evidence="3" type="ORF">PFL1_04830</name>
</gene>
<dbReference type="InterPro" id="IPR037238">
    <property type="entry name" value="YbiA-like_sf"/>
</dbReference>
<dbReference type="AlphaFoldDB" id="A0A061H495"/>
<name>A0A061H495_9BASI</name>
<feature type="compositionally biased region" description="Low complexity" evidence="1">
    <location>
        <begin position="38"/>
        <end position="51"/>
    </location>
</feature>
<evidence type="ECO:0000313" key="3">
    <source>
        <dbReference type="EMBL" id="EPQ27692.1"/>
    </source>
</evidence>
<organism evidence="3 4">
    <name type="scientific">Pseudozyma flocculosa PF-1</name>
    <dbReference type="NCBI Taxonomy" id="1277687"/>
    <lineage>
        <taxon>Eukaryota</taxon>
        <taxon>Fungi</taxon>
        <taxon>Dikarya</taxon>
        <taxon>Basidiomycota</taxon>
        <taxon>Ustilaginomycotina</taxon>
        <taxon>Ustilaginomycetes</taxon>
        <taxon>Ustilaginales</taxon>
        <taxon>Ustilaginaceae</taxon>
        <taxon>Pseudozyma</taxon>
    </lineage>
</organism>
<sequence length="273" mass="29187">MAATTISPRALDVPGHGVRPPKRLSLFKPKTWSTIGKSSSSSQNASASSSRRSSRDHGDAAAAANNNNQAEASSSSSTAPESPSNTSPPTSVPQSPSRTSMANDLVAKPDDEGRIHFFHRGQDNFWLSNSSDHAVYSDNVRYPTAEHLFQSTKFLPHRPEIAAKVRKASNPIDAIKVARKYSTDVKPGWIKEGLNVQAMRDVLLLKFTQHSDLRMALLETGDAELVNASPTDAFWGAAGNGRGRNELGKAIETVRETIQGASGLGIGSGARTV</sequence>
<dbReference type="KEGG" id="pfp:PFL1_04830"/>
<dbReference type="CDD" id="cd15457">
    <property type="entry name" value="NADAR"/>
    <property type="match status" value="1"/>
</dbReference>
<feature type="compositionally biased region" description="Low complexity" evidence="1">
    <location>
        <begin position="60"/>
        <end position="100"/>
    </location>
</feature>
<dbReference type="InterPro" id="IPR012816">
    <property type="entry name" value="NADAR"/>
</dbReference>
<evidence type="ECO:0000313" key="4">
    <source>
        <dbReference type="Proteomes" id="UP000053664"/>
    </source>
</evidence>
<proteinExistence type="predicted"/>
<accession>A0A061H495</accession>
<dbReference type="RefSeq" id="XP_007880549.1">
    <property type="nucleotide sequence ID" value="XM_007882358.1"/>
</dbReference>
<dbReference type="eggNOG" id="ENOG502S5B2">
    <property type="taxonomic scope" value="Eukaryota"/>
</dbReference>
<dbReference type="OrthoDB" id="206452at2759"/>
<dbReference type="Gene3D" id="1.10.357.40">
    <property type="entry name" value="YbiA-like"/>
    <property type="match status" value="1"/>
</dbReference>
<dbReference type="Proteomes" id="UP000053664">
    <property type="component" value="Unassembled WGS sequence"/>
</dbReference>